<dbReference type="Proteomes" id="UP000198811">
    <property type="component" value="Unassembled WGS sequence"/>
</dbReference>
<protein>
    <submittedName>
        <fullName evidence="1">Uncharacterized protein</fullName>
    </submittedName>
</protein>
<reference evidence="1 2" key="1">
    <citation type="submission" date="2016-10" db="EMBL/GenBank/DDBJ databases">
        <authorList>
            <person name="Varghese N."/>
            <person name="Submissions S."/>
        </authorList>
    </citation>
    <scope>NUCLEOTIDE SEQUENCE [LARGE SCALE GENOMIC DNA]</scope>
    <source>
        <strain evidence="1 2">NLAE-zl-C224</strain>
    </source>
</reference>
<name>A0ABY0QLI3_CLOCO</name>
<dbReference type="EMBL" id="FNGL01000010">
    <property type="protein sequence ID" value="SDL16333.1"/>
    <property type="molecule type" value="Genomic_DNA"/>
</dbReference>
<accession>A0ABY0QLI3</accession>
<feature type="non-terminal residue" evidence="1">
    <location>
        <position position="1"/>
    </location>
</feature>
<sequence>KMENGKWKMIDNFSPLTLRKVFNFIRSLGLAKDKPFLY</sequence>
<organism evidence="1 2">
    <name type="scientific">Clostridium cochlearium</name>
    <dbReference type="NCBI Taxonomy" id="1494"/>
    <lineage>
        <taxon>Bacteria</taxon>
        <taxon>Bacillati</taxon>
        <taxon>Bacillota</taxon>
        <taxon>Clostridia</taxon>
        <taxon>Eubacteriales</taxon>
        <taxon>Clostridiaceae</taxon>
        <taxon>Clostridium</taxon>
    </lineage>
</organism>
<proteinExistence type="predicted"/>
<evidence type="ECO:0000313" key="2">
    <source>
        <dbReference type="Proteomes" id="UP000198811"/>
    </source>
</evidence>
<comment type="caution">
    <text evidence="1">The sequence shown here is derived from an EMBL/GenBank/DDBJ whole genome shotgun (WGS) entry which is preliminary data.</text>
</comment>
<evidence type="ECO:0000313" key="1">
    <source>
        <dbReference type="EMBL" id="SDL16333.1"/>
    </source>
</evidence>
<gene>
    <name evidence="1" type="ORF">SAMN05216497_1101</name>
</gene>
<keyword evidence="2" id="KW-1185">Reference proteome</keyword>